<dbReference type="EMBL" id="BK059107">
    <property type="protein sequence ID" value="DAE31360.1"/>
    <property type="molecule type" value="Genomic_DNA"/>
</dbReference>
<name>A0A8S5RJ02_9VIRU</name>
<sequence length="130" mass="14794">MERDDREILFGGYNALGKWVEGSACKDEDNMGWLILGPFMSEETSVEVVGDVYQYTSMDVNGQMIFEGSRIIGGYQWMGSDGTTQSQEIDDIVVWSKGSWVLESTGERLYDLLCDNRLYWDAKVIPPRML</sequence>
<reference evidence="1" key="1">
    <citation type="journal article" date="2021" name="Proc. Natl. Acad. Sci. U.S.A.">
        <title>A Catalog of Tens of Thousands of Viruses from Human Metagenomes Reveals Hidden Associations with Chronic Diseases.</title>
        <authorList>
            <person name="Tisza M.J."/>
            <person name="Buck C.B."/>
        </authorList>
    </citation>
    <scope>NUCLEOTIDE SEQUENCE</scope>
    <source>
        <strain evidence="1">CtDJ83</strain>
    </source>
</reference>
<evidence type="ECO:0008006" key="2">
    <source>
        <dbReference type="Google" id="ProtNLM"/>
    </source>
</evidence>
<accession>A0A8S5RJ02</accession>
<organism evidence="1">
    <name type="scientific">virus sp. ctDJ83</name>
    <dbReference type="NCBI Taxonomy" id="2827625"/>
    <lineage>
        <taxon>Viruses</taxon>
    </lineage>
</organism>
<proteinExistence type="predicted"/>
<protein>
    <recommendedName>
        <fullName evidence="2">YopX protein domain-containing protein</fullName>
    </recommendedName>
</protein>
<evidence type="ECO:0000313" key="1">
    <source>
        <dbReference type="EMBL" id="DAE31360.1"/>
    </source>
</evidence>